<reference evidence="2" key="1">
    <citation type="submission" date="2018-05" db="EMBL/GenBank/DDBJ databases">
        <authorList>
            <person name="Lanie J.A."/>
            <person name="Ng W.-L."/>
            <person name="Kazmierczak K.M."/>
            <person name="Andrzejewski T.M."/>
            <person name="Davidsen T.M."/>
            <person name="Wayne K.J."/>
            <person name="Tettelin H."/>
            <person name="Glass J.I."/>
            <person name="Rusch D."/>
            <person name="Podicherti R."/>
            <person name="Tsui H.-C.T."/>
            <person name="Winkler M.E."/>
        </authorList>
    </citation>
    <scope>NUCLEOTIDE SEQUENCE</scope>
</reference>
<proteinExistence type="predicted"/>
<feature type="transmembrane region" description="Helical" evidence="1">
    <location>
        <begin position="201"/>
        <end position="219"/>
    </location>
</feature>
<feature type="non-terminal residue" evidence="2">
    <location>
        <position position="272"/>
    </location>
</feature>
<feature type="transmembrane region" description="Helical" evidence="1">
    <location>
        <begin position="162"/>
        <end position="181"/>
    </location>
</feature>
<name>A0A382SZE8_9ZZZZ</name>
<sequence length="272" mass="29308">MARGSCCWALVVGLAAVLLLWARAPFAPRNFWGEDGTRFFAHAMADGWIRPLGRSLAGYFHFLPRLLGAVGTLVPLEWAPAAVFVGCLASVGWFAATIWLAGDRLLPNPFVRSAVAVSPVLLPIVGFESIGNITNLHFLMLAPAAVVIMGTQEGRGRQVNDVLLVTMAGLTSPTTLGLAPLAVARLASDRRDGSRRPAPVLVAWLVGVTAQFMMIATMVDDSREMATDRSVPEIGFLFLERVLLYNLVPFWPRIAGDGFETVTVALVLRGLV</sequence>
<evidence type="ECO:0000313" key="2">
    <source>
        <dbReference type="EMBL" id="SVD14942.1"/>
    </source>
</evidence>
<protein>
    <submittedName>
        <fullName evidence="2">Uncharacterized protein</fullName>
    </submittedName>
</protein>
<accession>A0A382SZE8</accession>
<evidence type="ECO:0000256" key="1">
    <source>
        <dbReference type="SAM" id="Phobius"/>
    </source>
</evidence>
<organism evidence="2">
    <name type="scientific">marine metagenome</name>
    <dbReference type="NCBI Taxonomy" id="408172"/>
    <lineage>
        <taxon>unclassified sequences</taxon>
        <taxon>metagenomes</taxon>
        <taxon>ecological metagenomes</taxon>
    </lineage>
</organism>
<gene>
    <name evidence="2" type="ORF">METZ01_LOCUS367796</name>
</gene>
<keyword evidence="1" id="KW-0812">Transmembrane</keyword>
<keyword evidence="1" id="KW-1133">Transmembrane helix</keyword>
<dbReference type="AlphaFoldDB" id="A0A382SZE8"/>
<feature type="transmembrane region" description="Helical" evidence="1">
    <location>
        <begin position="78"/>
        <end position="102"/>
    </location>
</feature>
<dbReference type="EMBL" id="UINC01132550">
    <property type="protein sequence ID" value="SVD14942.1"/>
    <property type="molecule type" value="Genomic_DNA"/>
</dbReference>
<keyword evidence="1" id="KW-0472">Membrane</keyword>